<reference evidence="7" key="3">
    <citation type="submission" date="2015-04" db="EMBL/GenBank/DDBJ databases">
        <authorList>
            <consortium name="FlyBase"/>
        </authorList>
    </citation>
    <scope>NUCLEOTIDE SEQUENCE</scope>
    <source>
        <strain evidence="7">W501</strain>
    </source>
</reference>
<evidence type="ECO:0000256" key="1">
    <source>
        <dbReference type="ARBA" id="ARBA00004245"/>
    </source>
</evidence>
<keyword evidence="5" id="KW-0206">Cytoskeleton</keyword>
<keyword evidence="4" id="KW-0963">Cytoplasm</keyword>
<dbReference type="Bgee" id="FBgn0194699">
    <property type="expression patterns" value="Expressed in male reproductive system and 3 other cell types or tissues"/>
</dbReference>
<evidence type="ECO:0000256" key="6">
    <source>
        <dbReference type="SAM" id="Coils"/>
    </source>
</evidence>
<evidence type="ECO:0000256" key="2">
    <source>
        <dbReference type="ARBA" id="ARBA00010305"/>
    </source>
</evidence>
<dbReference type="PANTHER" id="PTHR46321">
    <property type="entry name" value="KIF1-BINDING PROTEIN"/>
    <property type="match status" value="1"/>
</dbReference>
<organism evidence="7">
    <name type="scientific">Drosophila simulans</name>
    <name type="common">Fruit fly</name>
    <dbReference type="NCBI Taxonomy" id="7240"/>
    <lineage>
        <taxon>Eukaryota</taxon>
        <taxon>Metazoa</taxon>
        <taxon>Ecdysozoa</taxon>
        <taxon>Arthropoda</taxon>
        <taxon>Hexapoda</taxon>
        <taxon>Insecta</taxon>
        <taxon>Pterygota</taxon>
        <taxon>Neoptera</taxon>
        <taxon>Endopterygota</taxon>
        <taxon>Diptera</taxon>
        <taxon>Brachycera</taxon>
        <taxon>Muscomorpha</taxon>
        <taxon>Ephydroidea</taxon>
        <taxon>Drosophilidae</taxon>
        <taxon>Drosophila</taxon>
        <taxon>Sophophora</taxon>
    </lineage>
</organism>
<accession>A0A0J9QWU2</accession>
<dbReference type="Pfam" id="PF12309">
    <property type="entry name" value="KBP_C"/>
    <property type="match status" value="1"/>
</dbReference>
<evidence type="ECO:0000313" key="7">
    <source>
        <dbReference type="EMBL" id="KMY88189.1"/>
    </source>
</evidence>
<dbReference type="OrthoDB" id="409897at2759"/>
<evidence type="ECO:0000256" key="4">
    <source>
        <dbReference type="ARBA" id="ARBA00022490"/>
    </source>
</evidence>
<sequence length="600" mass="69683">MVIPKEILSDYKELYEKANRLVEEESRNDPPTDPFRSHYKARDVLNDLKKQLDDQLVSVQASEEDGGQDDRCYHSLLAFVCRDLGRIYIYTEEQAEGEKMLNRCLELVTPFKECPEGIIPFIGAINELSIVLASKEEYNKGLEILLEAEKIYEEFRDSGLKALAIQDMFNPPEDGQESPEAGPKELESLYTLVSFYMAQMYGHLGEPEKSAKCCHRTLHRQLESKTYDPIDFALNTATLSQFYIGEKRFEEARHHLAAATLIMAEYEVHMLEPEMSEKQRQDVSETFKHRYADIARCWAKYGLYLMNTSKLRLMRDEDDEDAKNLGIVLRNLRLVEAEQSRFPGLDLTACENRISCEYCLTFDDAKLVFHFVNEWLDIAKDYYKAENEATEYSKIMQDYAEAYEHIAFFEENPENQAKMQKRRAKYLEDLLDLLDPIFYMKICRECWYGAGTAHAAVMDVRLDIIRATSTPAPEDIKKVNQSCMKAIKHFESYVKSYLVKPPSEEWRPNMDVEEQRHMLYAHFHIGRIYYKLISGHPLQQLEHLTSCHTYYKKFDAGCQLHKEAAETLQGEIGVVREMLQLLPLKINTIKTRLNKAGLTA</sequence>
<dbReference type="GO" id="GO:0005856">
    <property type="term" value="C:cytoskeleton"/>
    <property type="evidence" value="ECO:0007669"/>
    <property type="project" value="UniProtKB-SubCell"/>
</dbReference>
<dbReference type="GO" id="GO:0021952">
    <property type="term" value="P:central nervous system projection neuron axonogenesis"/>
    <property type="evidence" value="ECO:0007669"/>
    <property type="project" value="TreeGrafter"/>
</dbReference>
<dbReference type="PANTHER" id="PTHR46321:SF1">
    <property type="entry name" value="KIF-BINDING PROTEIN"/>
    <property type="match status" value="1"/>
</dbReference>
<protein>
    <recommendedName>
        <fullName evidence="3">KIF-binding protein</fullName>
    </recommendedName>
</protein>
<evidence type="ECO:0000256" key="5">
    <source>
        <dbReference type="ARBA" id="ARBA00023212"/>
    </source>
</evidence>
<dbReference type="KEGG" id="dsi:Dsimw501_GD23313"/>
<reference evidence="7" key="1">
    <citation type="journal article" date="2013" name="Genome Res.">
        <title>A second-generation assembly of the Drosophila simulans genome provides new insights into patterns of lineage-specific divergence.</title>
        <authorList>
            <person name="Hu T.T."/>
            <person name="Eisen M.B."/>
            <person name="Thornton K.R."/>
            <person name="Andolfatto P."/>
        </authorList>
    </citation>
    <scope>NUCLEOTIDE SEQUENCE [LARGE SCALE GENOMIC DNA]</scope>
    <source>
        <strain evidence="7">W501</strain>
    </source>
</reference>
<evidence type="ECO:0000256" key="3">
    <source>
        <dbReference type="ARBA" id="ARBA00016840"/>
    </source>
</evidence>
<name>A0A0J9QWU2_DROSI</name>
<dbReference type="Gene3D" id="1.25.40.10">
    <property type="entry name" value="Tetratricopeptide repeat domain"/>
    <property type="match status" value="1"/>
</dbReference>
<dbReference type="InterPro" id="IPR011990">
    <property type="entry name" value="TPR-like_helical_dom_sf"/>
</dbReference>
<reference evidence="7" key="2">
    <citation type="submission" date="2014-06" db="EMBL/GenBank/DDBJ databases">
        <authorList>
            <person name="Hu T."/>
            <person name="Eisen M.B."/>
            <person name="Thornton K.R."/>
            <person name="Andolfatto P."/>
        </authorList>
    </citation>
    <scope>NUCLEOTIDE SEQUENCE</scope>
    <source>
        <strain evidence="7">W501</strain>
    </source>
</reference>
<dbReference type="GO" id="GO:0000226">
    <property type="term" value="P:microtubule cytoskeleton organization"/>
    <property type="evidence" value="ECO:0007669"/>
    <property type="project" value="TreeGrafter"/>
</dbReference>
<feature type="coiled-coil region" evidence="6">
    <location>
        <begin position="8"/>
        <end position="65"/>
    </location>
</feature>
<dbReference type="EMBL" id="CM002910">
    <property type="protein sequence ID" value="KMY88189.1"/>
    <property type="molecule type" value="Genomic_DNA"/>
</dbReference>
<dbReference type="SUPFAM" id="SSF48452">
    <property type="entry name" value="TPR-like"/>
    <property type="match status" value="1"/>
</dbReference>
<gene>
    <name evidence="7" type="primary">Dsim\GD23313</name>
    <name evidence="7" type="ORF">Dsimw501_GD23313</name>
</gene>
<dbReference type="InterPro" id="IPR022083">
    <property type="entry name" value="KBP"/>
</dbReference>
<dbReference type="GO" id="GO:1990535">
    <property type="term" value="P:neuron projection maintenance"/>
    <property type="evidence" value="ECO:0007669"/>
    <property type="project" value="TreeGrafter"/>
</dbReference>
<keyword evidence="6" id="KW-0175">Coiled coil</keyword>
<comment type="subcellular location">
    <subcellularLocation>
        <location evidence="1">Cytoplasm</location>
        <location evidence="1">Cytoskeleton</location>
    </subcellularLocation>
</comment>
<dbReference type="Proteomes" id="UP000035880">
    <property type="component" value="Chromosome 2L"/>
</dbReference>
<comment type="similarity">
    <text evidence="2">Belongs to the KIF-binding protein family.</text>
</comment>
<proteinExistence type="inferred from homology"/>
<dbReference type="AlphaFoldDB" id="A0A0J9QWU2"/>